<sequence length="88" mass="9525">MPEGMKSEFLAAFRAEFGFGEMTATANDDAAAMLKAAAWAWHASRAAVVVELPNTECFGEYSQEAASNMRDSCAEAIEEQGLNYKVLP</sequence>
<organism evidence="1 2">
    <name type="scientific">Pseudomonas putida</name>
    <name type="common">Arthrobacter siderocapsulatus</name>
    <dbReference type="NCBI Taxonomy" id="303"/>
    <lineage>
        <taxon>Bacteria</taxon>
        <taxon>Pseudomonadati</taxon>
        <taxon>Pseudomonadota</taxon>
        <taxon>Gammaproteobacteria</taxon>
        <taxon>Pseudomonadales</taxon>
        <taxon>Pseudomonadaceae</taxon>
        <taxon>Pseudomonas</taxon>
    </lineage>
</organism>
<evidence type="ECO:0000313" key="1">
    <source>
        <dbReference type="EMBL" id="POG11913.1"/>
    </source>
</evidence>
<comment type="caution">
    <text evidence="1">The sequence shown here is derived from an EMBL/GenBank/DDBJ whole genome shotgun (WGS) entry which is preliminary data.</text>
</comment>
<name>A0A2S3X8Z0_PSEPU</name>
<reference evidence="1 2" key="1">
    <citation type="submission" date="2016-08" db="EMBL/GenBank/DDBJ databases">
        <authorList>
            <person name="Seilhamer J.J."/>
        </authorList>
    </citation>
    <scope>NUCLEOTIDE SEQUENCE [LARGE SCALE GENOMIC DNA]</scope>
    <source>
        <strain evidence="1 2">KH-21-114</strain>
    </source>
</reference>
<dbReference type="Proteomes" id="UP000237230">
    <property type="component" value="Unassembled WGS sequence"/>
</dbReference>
<accession>A0A2S3X8Z0</accession>
<dbReference type="EMBL" id="MINH01000016">
    <property type="protein sequence ID" value="POG11913.1"/>
    <property type="molecule type" value="Genomic_DNA"/>
</dbReference>
<dbReference type="AlphaFoldDB" id="A0A2S3X8Z0"/>
<gene>
    <name evidence="1" type="ORF">BGP84_01135</name>
</gene>
<evidence type="ECO:0000313" key="2">
    <source>
        <dbReference type="Proteomes" id="UP000237230"/>
    </source>
</evidence>
<protein>
    <submittedName>
        <fullName evidence="1">Uncharacterized protein</fullName>
    </submittedName>
</protein>
<dbReference type="Pfam" id="PF26207">
    <property type="entry name" value="Phage_phiTE_015"/>
    <property type="match status" value="1"/>
</dbReference>
<proteinExistence type="predicted"/>
<reference evidence="1 2" key="2">
    <citation type="submission" date="2018-03" db="EMBL/GenBank/DDBJ databases">
        <title>Draft genome of Pseudomonas putida strain KH-21-114.</title>
        <authorList>
            <person name="Yoshizawa S."/>
            <person name="Khan N.H."/>
            <person name="Nishimura M."/>
            <person name="Chiura H.X."/>
            <person name="Ogura Y."/>
            <person name="Hayashi T."/>
            <person name="Kogure K."/>
        </authorList>
    </citation>
    <scope>NUCLEOTIDE SEQUENCE [LARGE SCALE GENOMIC DNA]</scope>
    <source>
        <strain evidence="1 2">KH-21-114</strain>
    </source>
</reference>
<dbReference type="InterPro" id="IPR058601">
    <property type="entry name" value="Phage_phiTE_015-like"/>
</dbReference>